<evidence type="ECO:0000259" key="2">
    <source>
        <dbReference type="Pfam" id="PF19259"/>
    </source>
</evidence>
<comment type="caution">
    <text evidence="3">The sequence shown here is derived from an EMBL/GenBank/DDBJ whole genome shotgun (WGS) entry which is preliminary data.</text>
</comment>
<dbReference type="EMBL" id="BKCJ010251084">
    <property type="protein sequence ID" value="GEZ19537.1"/>
    <property type="molecule type" value="Genomic_DNA"/>
</dbReference>
<evidence type="ECO:0000256" key="1">
    <source>
        <dbReference type="SAM" id="MobiDB-lite"/>
    </source>
</evidence>
<accession>A0A699I6L7</accession>
<dbReference type="AlphaFoldDB" id="A0A699I6L7"/>
<feature type="region of interest" description="Disordered" evidence="1">
    <location>
        <begin position="183"/>
        <end position="202"/>
    </location>
</feature>
<proteinExistence type="predicted"/>
<dbReference type="InterPro" id="IPR045358">
    <property type="entry name" value="Ty3_capsid"/>
</dbReference>
<name>A0A699I6L7_TANCI</name>
<reference evidence="3" key="1">
    <citation type="journal article" date="2019" name="Sci. Rep.">
        <title>Draft genome of Tanacetum cinerariifolium, the natural source of mosquito coil.</title>
        <authorList>
            <person name="Yamashiro T."/>
            <person name="Shiraishi A."/>
            <person name="Satake H."/>
            <person name="Nakayama K."/>
        </authorList>
    </citation>
    <scope>NUCLEOTIDE SEQUENCE</scope>
</reference>
<sequence>PGTRSLANTSDDGVDDRIKRYVEDAVGDDVRGWIFRCEQFFLIDTTPEDQKVRLLSAHLFDKALMWHTQFLKIHGENVTWPIYRDAIIQRFGIVFDDPMAELKNVKYTSNAKEYQDKFNDLLSRVEVSVEHSVSLYVGRLPTKLEMGVRMFRPQTLADAYCLTNLQEATLNALKKTNKWQVRSNSSKLGSNGNLTSTTTKPLSALPNTTKSYKCEGQLFTLVVLADQEEQVEEFVDADET</sequence>
<feature type="domain" description="Ty3 transposon capsid-like protein" evidence="2">
    <location>
        <begin position="39"/>
        <end position="166"/>
    </location>
</feature>
<dbReference type="Pfam" id="PF19259">
    <property type="entry name" value="Ty3_capsid"/>
    <property type="match status" value="1"/>
</dbReference>
<gene>
    <name evidence="3" type="ORF">Tci_491510</name>
</gene>
<protein>
    <recommendedName>
        <fullName evidence="2">Ty3 transposon capsid-like protein domain-containing protein</fullName>
    </recommendedName>
</protein>
<feature type="non-terminal residue" evidence="3">
    <location>
        <position position="1"/>
    </location>
</feature>
<evidence type="ECO:0000313" key="3">
    <source>
        <dbReference type="EMBL" id="GEZ19537.1"/>
    </source>
</evidence>
<organism evidence="3">
    <name type="scientific">Tanacetum cinerariifolium</name>
    <name type="common">Dalmatian daisy</name>
    <name type="synonym">Chrysanthemum cinerariifolium</name>
    <dbReference type="NCBI Taxonomy" id="118510"/>
    <lineage>
        <taxon>Eukaryota</taxon>
        <taxon>Viridiplantae</taxon>
        <taxon>Streptophyta</taxon>
        <taxon>Embryophyta</taxon>
        <taxon>Tracheophyta</taxon>
        <taxon>Spermatophyta</taxon>
        <taxon>Magnoliopsida</taxon>
        <taxon>eudicotyledons</taxon>
        <taxon>Gunneridae</taxon>
        <taxon>Pentapetalae</taxon>
        <taxon>asterids</taxon>
        <taxon>campanulids</taxon>
        <taxon>Asterales</taxon>
        <taxon>Asteraceae</taxon>
        <taxon>Asteroideae</taxon>
        <taxon>Anthemideae</taxon>
        <taxon>Anthemidinae</taxon>
        <taxon>Tanacetum</taxon>
    </lineage>
</organism>
<feature type="compositionally biased region" description="Low complexity" evidence="1">
    <location>
        <begin position="183"/>
        <end position="196"/>
    </location>
</feature>